<evidence type="ECO:0000313" key="2">
    <source>
        <dbReference type="Proteomes" id="UP001438707"/>
    </source>
</evidence>
<comment type="caution">
    <text evidence="1">The sequence shown here is derived from an EMBL/GenBank/DDBJ whole genome shotgun (WGS) entry which is preliminary data.</text>
</comment>
<sequence>MKVRAGCRSWRHERYRTLNFVGHVVHVAEVAQWMYRYVMGGKVGGKAGPGPGVTVRLSSAAEGAFEAADDGQPKDTQLLHAYIDNRPVPPWAVLLDGQTVVFRRAPYELAPLPPFEPQPGVDDLLNIRAFTKRQEMEAVWEARHMRTVVRRAMQPAPGVKRRVQARGIPQIHLRAPANEEEAEHALVNPIGGALVVLKSEAEKAEDVRLGRHMRYVPVK</sequence>
<name>A0AAW1SER4_9CHLO</name>
<reference evidence="1 2" key="1">
    <citation type="journal article" date="2024" name="Nat. Commun.">
        <title>Phylogenomics reveals the evolutionary origins of lichenization in chlorophyte algae.</title>
        <authorList>
            <person name="Puginier C."/>
            <person name="Libourel C."/>
            <person name="Otte J."/>
            <person name="Skaloud P."/>
            <person name="Haon M."/>
            <person name="Grisel S."/>
            <person name="Petersen M."/>
            <person name="Berrin J.G."/>
            <person name="Delaux P.M."/>
            <person name="Dal Grande F."/>
            <person name="Keller J."/>
        </authorList>
    </citation>
    <scope>NUCLEOTIDE SEQUENCE [LARGE SCALE GENOMIC DNA]</scope>
    <source>
        <strain evidence="1 2">SAG 2145</strain>
    </source>
</reference>
<gene>
    <name evidence="1" type="ORF">WJX74_001527</name>
</gene>
<organism evidence="1 2">
    <name type="scientific">Apatococcus lobatus</name>
    <dbReference type="NCBI Taxonomy" id="904363"/>
    <lineage>
        <taxon>Eukaryota</taxon>
        <taxon>Viridiplantae</taxon>
        <taxon>Chlorophyta</taxon>
        <taxon>core chlorophytes</taxon>
        <taxon>Trebouxiophyceae</taxon>
        <taxon>Chlorellales</taxon>
        <taxon>Chlorellaceae</taxon>
        <taxon>Apatococcus</taxon>
    </lineage>
</organism>
<evidence type="ECO:0000313" key="1">
    <source>
        <dbReference type="EMBL" id="KAK9844369.1"/>
    </source>
</evidence>
<protein>
    <submittedName>
        <fullName evidence="1">Uncharacterized protein</fullName>
    </submittedName>
</protein>
<dbReference type="EMBL" id="JALJOS010000001">
    <property type="protein sequence ID" value="KAK9844369.1"/>
    <property type="molecule type" value="Genomic_DNA"/>
</dbReference>
<accession>A0AAW1SER4</accession>
<dbReference type="AlphaFoldDB" id="A0AAW1SER4"/>
<keyword evidence="2" id="KW-1185">Reference proteome</keyword>
<proteinExistence type="predicted"/>
<dbReference type="Proteomes" id="UP001438707">
    <property type="component" value="Unassembled WGS sequence"/>
</dbReference>